<evidence type="ECO:0000256" key="4">
    <source>
        <dbReference type="ARBA" id="ARBA00023136"/>
    </source>
</evidence>
<dbReference type="InterPro" id="IPR039910">
    <property type="entry name" value="D15-like"/>
</dbReference>
<dbReference type="Proteomes" id="UP000002415">
    <property type="component" value="Chromosome"/>
</dbReference>
<organism evidence="7 8">
    <name type="scientific">Fervidobacterium nodosum (strain ATCC 35602 / DSM 5306 / Rt17-B1)</name>
    <dbReference type="NCBI Taxonomy" id="381764"/>
    <lineage>
        <taxon>Bacteria</taxon>
        <taxon>Thermotogati</taxon>
        <taxon>Thermotogota</taxon>
        <taxon>Thermotogae</taxon>
        <taxon>Thermotogales</taxon>
        <taxon>Fervidobacteriaceae</taxon>
        <taxon>Fervidobacterium</taxon>
    </lineage>
</organism>
<dbReference type="HOGENOM" id="CLU_369531_0_0_0"/>
<dbReference type="PANTHER" id="PTHR12815">
    <property type="entry name" value="SORTING AND ASSEMBLY MACHINERY SAMM50 PROTEIN FAMILY MEMBER"/>
    <property type="match status" value="1"/>
</dbReference>
<keyword evidence="5" id="KW-0998">Cell outer membrane</keyword>
<gene>
    <name evidence="7" type="ordered locus">Fnod_0806</name>
</gene>
<reference evidence="7 8" key="1">
    <citation type="submission" date="2007-07" db="EMBL/GenBank/DDBJ databases">
        <title>Complete sequence of Fervidobacterium nodosum Rt17-B1.</title>
        <authorList>
            <consortium name="US DOE Joint Genome Institute"/>
            <person name="Copeland A."/>
            <person name="Lucas S."/>
            <person name="Lapidus A."/>
            <person name="Barry K."/>
            <person name="Glavina del Rio T."/>
            <person name="Dalin E."/>
            <person name="Tice H."/>
            <person name="Pitluck S."/>
            <person name="Saunders E."/>
            <person name="Brettin T."/>
            <person name="Bruce D."/>
            <person name="Detter J.C."/>
            <person name="Han C."/>
            <person name="Schmutz J."/>
            <person name="Larimer F."/>
            <person name="Land M."/>
            <person name="Hauser L."/>
            <person name="Kyrpides N."/>
            <person name="Mikhailova N."/>
            <person name="Nelson K."/>
            <person name="Gogarten J.P."/>
            <person name="Noll K."/>
            <person name="Richardson P."/>
        </authorList>
    </citation>
    <scope>NUCLEOTIDE SEQUENCE [LARGE SCALE GENOMIC DNA]</scope>
    <source>
        <strain evidence="8">ATCC 35602 / DSM 5306 / Rt17-B1</strain>
    </source>
</reference>
<dbReference type="eggNOG" id="COG4775">
    <property type="taxonomic scope" value="Bacteria"/>
</dbReference>
<dbReference type="Gene3D" id="2.40.160.50">
    <property type="entry name" value="membrane protein fhac: a member of the omp85/tpsb transporter family"/>
    <property type="match status" value="1"/>
</dbReference>
<dbReference type="PROSITE" id="PS51779">
    <property type="entry name" value="POTRA"/>
    <property type="match status" value="1"/>
</dbReference>
<dbReference type="PANTHER" id="PTHR12815:SF47">
    <property type="entry name" value="TRANSLOCATION AND ASSEMBLY MODULE SUBUNIT TAMA"/>
    <property type="match status" value="1"/>
</dbReference>
<dbReference type="RefSeq" id="WP_011993975.1">
    <property type="nucleotide sequence ID" value="NC_009718.1"/>
</dbReference>
<keyword evidence="2" id="KW-0812">Transmembrane</keyword>
<dbReference type="Gene3D" id="3.10.20.310">
    <property type="entry name" value="membrane protein fhac"/>
    <property type="match status" value="3"/>
</dbReference>
<sequence>MIRKSIFSVILLFVISILSFSFVLVDVKFEGLNNVTKQDLESYYKDYIGKNVNENAINDIISSIDETGYFEEIQYKLNNVENDENKKILNINVVEYPPVKKVNYDIKGPGIIDIETIKKEVTLKEGKPLSFSNFWESINKIADLYSSKGYLVATPRSQNKDFGFVYVSGTISEDNEVTFSIKEYVLYNIEFNVVSNDEEFKNAFKDVVKSVSFKKYADYEKKNWFERIFDSEKDYVPSQQVLQTIFQTLSKYVYVKVVDLSVEESQSKFPAKTLLITVTDNTITQQPLKIKGIRTVGNTLFTQKELIGDTTEGTYTNFQILSKVQQVKNTYDSKGYFIDLNLGMDEEGYLNIKITEIKVGQVKISGNDVTKNYVFDDVISIKPGSFLNRAELQNTYIELTKLNFFKNADIGIEPVENDNTKVDVVIKLTEKDKKFDFNGGVTWGPVKDKPWWDGIAALLSISTTNPFGYGENFSVSLQKALSTTDLSLSAGIRKPFELPIIFSNSLTYKNYPSNDGNESKLSYSVNVNTLKTPLGQFGIGTSYNDVTISATDTSESTNTKTLALSGNYLYETLDNLYVPMKGYSFSIYGTKYFPLSENGSDALSYLSELTLHIPISSSASFATRLVAGQVFQISGEPITYELAGINQVRGVKSTDKGPVIGLNNNEIRFKAPEQMFYISLFYDLGFVDSEYRLDKLVSSAGIEFGLTVPMFGLIRVGWGIPIPSTNLNFYFTFGKTF</sequence>
<evidence type="ECO:0000313" key="7">
    <source>
        <dbReference type="EMBL" id="ABS60659.1"/>
    </source>
</evidence>
<protein>
    <submittedName>
        <fullName evidence="7">Surface antigen (D15)</fullName>
    </submittedName>
</protein>
<keyword evidence="8" id="KW-1185">Reference proteome</keyword>
<evidence type="ECO:0000259" key="6">
    <source>
        <dbReference type="PROSITE" id="PS51779"/>
    </source>
</evidence>
<evidence type="ECO:0000256" key="1">
    <source>
        <dbReference type="ARBA" id="ARBA00004370"/>
    </source>
</evidence>
<comment type="subcellular location">
    <subcellularLocation>
        <location evidence="1">Membrane</location>
    </subcellularLocation>
</comment>
<evidence type="ECO:0000256" key="3">
    <source>
        <dbReference type="ARBA" id="ARBA00022729"/>
    </source>
</evidence>
<reference evidence="7 8" key="2">
    <citation type="journal article" date="2009" name="Proc. Natl. Acad. Sci. U.S.A.">
        <title>On the chimeric nature, thermophilic origin, and phylogenetic placement of the Thermotogales.</title>
        <authorList>
            <person name="Zhaxybayeva O."/>
            <person name="Swithers K.S."/>
            <person name="Lapierre P."/>
            <person name="Fournier G.P."/>
            <person name="Bickhart D.M."/>
            <person name="DeBoy R.T."/>
            <person name="Nelson K.E."/>
            <person name="Nesbo C.L."/>
            <person name="Doolittle W.F."/>
            <person name="Gogarten J.P."/>
            <person name="Noll K.M."/>
        </authorList>
    </citation>
    <scope>NUCLEOTIDE SEQUENCE [LARGE SCALE GENOMIC DNA]</scope>
    <source>
        <strain evidence="8">ATCC 35602 / DSM 5306 / Rt17-B1</strain>
    </source>
</reference>
<accession>A7HL76</accession>
<dbReference type="KEGG" id="fno:Fnod_0806"/>
<proteinExistence type="predicted"/>
<dbReference type="Pfam" id="PF01103">
    <property type="entry name" value="Omp85"/>
    <property type="match status" value="1"/>
</dbReference>
<feature type="domain" description="POTRA" evidence="6">
    <location>
        <begin position="22"/>
        <end position="96"/>
    </location>
</feature>
<keyword evidence="4" id="KW-0472">Membrane</keyword>
<dbReference type="AlphaFoldDB" id="A7HL76"/>
<dbReference type="InterPro" id="IPR010827">
    <property type="entry name" value="BamA/TamA_POTRA"/>
</dbReference>
<dbReference type="STRING" id="381764.Fnod_0806"/>
<keyword evidence="3" id="KW-0732">Signal</keyword>
<dbReference type="Pfam" id="PF07244">
    <property type="entry name" value="POTRA"/>
    <property type="match status" value="2"/>
</dbReference>
<name>A7HL76_FERNB</name>
<dbReference type="GO" id="GO:0019867">
    <property type="term" value="C:outer membrane"/>
    <property type="evidence" value="ECO:0007669"/>
    <property type="project" value="InterPro"/>
</dbReference>
<dbReference type="InterPro" id="IPR000184">
    <property type="entry name" value="Bac_surfAg_D15"/>
</dbReference>
<evidence type="ECO:0000256" key="5">
    <source>
        <dbReference type="ARBA" id="ARBA00023237"/>
    </source>
</evidence>
<evidence type="ECO:0000256" key="2">
    <source>
        <dbReference type="ARBA" id="ARBA00022692"/>
    </source>
</evidence>
<dbReference type="EMBL" id="CP000771">
    <property type="protein sequence ID" value="ABS60659.1"/>
    <property type="molecule type" value="Genomic_DNA"/>
</dbReference>
<dbReference type="InterPro" id="IPR034746">
    <property type="entry name" value="POTRA"/>
</dbReference>
<evidence type="ECO:0000313" key="8">
    <source>
        <dbReference type="Proteomes" id="UP000002415"/>
    </source>
</evidence>